<keyword evidence="2" id="KW-0012">Acyltransferase</keyword>
<dbReference type="CDD" id="cd04301">
    <property type="entry name" value="NAT_SF"/>
    <property type="match status" value="1"/>
</dbReference>
<dbReference type="PANTHER" id="PTHR43259">
    <property type="entry name" value="SPT10P"/>
    <property type="match status" value="1"/>
</dbReference>
<dbReference type="Pfam" id="PF00583">
    <property type="entry name" value="Acetyltransf_1"/>
    <property type="match status" value="1"/>
</dbReference>
<dbReference type="GO" id="GO:0016747">
    <property type="term" value="F:acyltransferase activity, transferring groups other than amino-acyl groups"/>
    <property type="evidence" value="ECO:0007669"/>
    <property type="project" value="InterPro"/>
</dbReference>
<organism evidence="2 3">
    <name type="scientific">Paraclostridium sordellii</name>
    <name type="common">Clostridium sordellii</name>
    <dbReference type="NCBI Taxonomy" id="1505"/>
    <lineage>
        <taxon>Bacteria</taxon>
        <taxon>Bacillati</taxon>
        <taxon>Bacillota</taxon>
        <taxon>Clostridia</taxon>
        <taxon>Peptostreptococcales</taxon>
        <taxon>Peptostreptococcaceae</taxon>
        <taxon>Paraclostridium</taxon>
    </lineage>
</organism>
<dbReference type="PANTHER" id="PTHR43259:SF1">
    <property type="entry name" value="N-ACETYLTRANSFERASE DOMAIN-CONTAINING PROTEIN"/>
    <property type="match status" value="1"/>
</dbReference>
<accession>A0A0C7G5T2</accession>
<evidence type="ECO:0000259" key="1">
    <source>
        <dbReference type="PROSITE" id="PS51186"/>
    </source>
</evidence>
<dbReference type="InterPro" id="IPR000182">
    <property type="entry name" value="GNAT_dom"/>
</dbReference>
<dbReference type="AlphaFoldDB" id="A0A0C7G5T2"/>
<sequence length="152" mass="17825">MSILREMSSIEFENYIDNAVKSYAKEKIESGNWTEDEAFYRSKSEYDKLLPNGVNSNNNYLFSILNEIDKVIGMIWLNVKENNLGFIYDLNIYKEYQGKGYGLKAMEEIESIARSLELEKIELHVFGHNTKAINLYEKLNYKKTNIIMNKKL</sequence>
<dbReference type="Gene3D" id="3.40.630.30">
    <property type="match status" value="1"/>
</dbReference>
<keyword evidence="2" id="KW-0808">Transferase</keyword>
<dbReference type="EMBL" id="CEKZ01000003">
    <property type="protein sequence ID" value="CEQ03415.1"/>
    <property type="molecule type" value="Genomic_DNA"/>
</dbReference>
<protein>
    <submittedName>
        <fullName evidence="2">N-acetyltransferase GCN5</fullName>
        <ecNumber evidence="2">2.3.1.-</ecNumber>
    </submittedName>
</protein>
<dbReference type="SUPFAM" id="SSF55729">
    <property type="entry name" value="Acyl-CoA N-acyltransferases (Nat)"/>
    <property type="match status" value="1"/>
</dbReference>
<dbReference type="InterPro" id="IPR016181">
    <property type="entry name" value="Acyl_CoA_acyltransferase"/>
</dbReference>
<dbReference type="InterPro" id="IPR052829">
    <property type="entry name" value="N-acetyltransferase_domain"/>
</dbReference>
<proteinExistence type="predicted"/>
<dbReference type="OrthoDB" id="357176at2"/>
<dbReference type="PROSITE" id="PS51186">
    <property type="entry name" value="GNAT"/>
    <property type="match status" value="1"/>
</dbReference>
<dbReference type="EC" id="2.3.1.-" evidence="2"/>
<name>A0A0C7G5T2_PARSO</name>
<reference evidence="2 3" key="1">
    <citation type="submission" date="2015-01" db="EMBL/GenBank/DDBJ databases">
        <authorList>
            <person name="Aslett A.Martin."/>
            <person name="De Silva Nishadi"/>
        </authorList>
    </citation>
    <scope>NUCLEOTIDE SEQUENCE [LARGE SCALE GENOMIC DNA]</scope>
    <source>
        <strain evidence="2 3">R28058</strain>
    </source>
</reference>
<evidence type="ECO:0000313" key="2">
    <source>
        <dbReference type="EMBL" id="CEQ03415.1"/>
    </source>
</evidence>
<feature type="domain" description="N-acetyltransferase" evidence="1">
    <location>
        <begin position="18"/>
        <end position="152"/>
    </location>
</feature>
<gene>
    <name evidence="2" type="primary">yycN</name>
    <name evidence="2" type="ORF">R28058_11481</name>
</gene>
<dbReference type="RefSeq" id="WP_055341750.1">
    <property type="nucleotide sequence ID" value="NZ_CDNI01000003.1"/>
</dbReference>
<dbReference type="Proteomes" id="UP000049127">
    <property type="component" value="Unassembled WGS sequence"/>
</dbReference>
<evidence type="ECO:0000313" key="3">
    <source>
        <dbReference type="Proteomes" id="UP000049127"/>
    </source>
</evidence>